<evidence type="ECO:0000256" key="9">
    <source>
        <dbReference type="SAM" id="Phobius"/>
    </source>
</evidence>
<dbReference type="InterPro" id="IPR026033">
    <property type="entry name" value="Azg-like_bact_archaea"/>
</dbReference>
<dbReference type="Proteomes" id="UP000190890">
    <property type="component" value="Unassembled WGS sequence"/>
</dbReference>
<keyword evidence="7 8" id="KW-0472">Membrane</keyword>
<feature type="transmembrane region" description="Helical" evidence="9">
    <location>
        <begin position="100"/>
        <end position="129"/>
    </location>
</feature>
<dbReference type="EMBL" id="LZZM01000223">
    <property type="protein sequence ID" value="OOM72238.1"/>
    <property type="molecule type" value="Genomic_DNA"/>
</dbReference>
<evidence type="ECO:0000256" key="7">
    <source>
        <dbReference type="ARBA" id="ARBA00023136"/>
    </source>
</evidence>
<feature type="transmembrane region" description="Helical" evidence="9">
    <location>
        <begin position="429"/>
        <end position="444"/>
    </location>
</feature>
<dbReference type="GO" id="GO:0005886">
    <property type="term" value="C:plasma membrane"/>
    <property type="evidence" value="ECO:0007669"/>
    <property type="project" value="UniProtKB-SubCell"/>
</dbReference>
<reference evidence="10 11" key="1">
    <citation type="submission" date="2016-05" db="EMBL/GenBank/DDBJ databases">
        <title>Microbial solvent formation.</title>
        <authorList>
            <person name="Poehlein A."/>
            <person name="Montoya Solano J.D."/>
            <person name="Flitsch S."/>
            <person name="Krabben P."/>
            <person name="Duerre P."/>
            <person name="Daniel R."/>
        </authorList>
    </citation>
    <scope>NUCLEOTIDE SEQUENCE [LARGE SCALE GENOMIC DNA]</scope>
    <source>
        <strain evidence="10 11">DSM 2619</strain>
    </source>
</reference>
<keyword evidence="4 8" id="KW-1003">Cell membrane</keyword>
<dbReference type="InterPro" id="IPR045018">
    <property type="entry name" value="Azg-like"/>
</dbReference>
<evidence type="ECO:0000256" key="5">
    <source>
        <dbReference type="ARBA" id="ARBA00022692"/>
    </source>
</evidence>
<evidence type="ECO:0000256" key="8">
    <source>
        <dbReference type="PIRNR" id="PIRNR005353"/>
    </source>
</evidence>
<feature type="transmembrane region" description="Helical" evidence="9">
    <location>
        <begin position="355"/>
        <end position="376"/>
    </location>
</feature>
<evidence type="ECO:0000256" key="6">
    <source>
        <dbReference type="ARBA" id="ARBA00022989"/>
    </source>
</evidence>
<accession>A0A1S8T3I0</accession>
<evidence type="ECO:0000256" key="2">
    <source>
        <dbReference type="ARBA" id="ARBA00005697"/>
    </source>
</evidence>
<feature type="transmembrane region" description="Helical" evidence="9">
    <location>
        <begin position="64"/>
        <end position="88"/>
    </location>
</feature>
<proteinExistence type="inferred from homology"/>
<evidence type="ECO:0000313" key="10">
    <source>
        <dbReference type="EMBL" id="OOM72238.1"/>
    </source>
</evidence>
<evidence type="ECO:0000313" key="11">
    <source>
        <dbReference type="Proteomes" id="UP000190890"/>
    </source>
</evidence>
<feature type="transmembrane region" description="Helical" evidence="9">
    <location>
        <begin position="388"/>
        <end position="417"/>
    </location>
</feature>
<feature type="transmembrane region" description="Helical" evidence="9">
    <location>
        <begin position="332"/>
        <end position="349"/>
    </location>
</feature>
<dbReference type="PANTHER" id="PTHR43337:SF1">
    <property type="entry name" value="XANTHINE_URACIL PERMEASE C887.17-RELATED"/>
    <property type="match status" value="1"/>
</dbReference>
<dbReference type="PIRSF" id="PIRSF005353">
    <property type="entry name" value="PbuG"/>
    <property type="match status" value="1"/>
</dbReference>
<dbReference type="STRING" id="29367.CLPUN_47060"/>
<dbReference type="PANTHER" id="PTHR43337">
    <property type="entry name" value="XANTHINE/URACIL PERMEASE C887.17-RELATED"/>
    <property type="match status" value="1"/>
</dbReference>
<dbReference type="InterPro" id="IPR006043">
    <property type="entry name" value="NCS2"/>
</dbReference>
<feature type="transmembrane region" description="Helical" evidence="9">
    <location>
        <begin position="149"/>
        <end position="170"/>
    </location>
</feature>
<gene>
    <name evidence="10" type="primary">pbuG</name>
    <name evidence="10" type="ORF">CLPUN_47060</name>
</gene>
<evidence type="ECO:0000256" key="1">
    <source>
        <dbReference type="ARBA" id="ARBA00004651"/>
    </source>
</evidence>
<keyword evidence="11" id="KW-1185">Reference proteome</keyword>
<organism evidence="10 11">
    <name type="scientific">Clostridium puniceum</name>
    <dbReference type="NCBI Taxonomy" id="29367"/>
    <lineage>
        <taxon>Bacteria</taxon>
        <taxon>Bacillati</taxon>
        <taxon>Bacillota</taxon>
        <taxon>Clostridia</taxon>
        <taxon>Eubacteriales</taxon>
        <taxon>Clostridiaceae</taxon>
        <taxon>Clostridium</taxon>
    </lineage>
</organism>
<name>A0A1S8T3I0_9CLOT</name>
<sequence length="445" mass="47231">MDNSLKKSVNETENSMLEKIFHLSKNKTNVKTEILAGITTFFTMAYILVVNPDILSQSGMDKSAVFTATALASCIGTLIMSFVANYPFGMAPGMGLNALFTYTICLTMGFSWQTALAASFIEGLIFLALNLFKVRQAIIDSVPQSLKHAISIGIGFFIAFIGLQGAKIIVPNPATLVGLGDVKSIPVLLALVGVVLIAILYQKQVKGSFVIGMFVVYILGIIFGVAQLPSGIVSMPPSVAPVFMQFDFKSAMVIGIVPAIITMLFIDIFDSIGTLIGLASKAGYLDEKGNVVNADKVLTADAIGSTIGACLGTSTPVAFVESASGIAEGGRTGLAGVTIAGLFFLSLFFSPILTIIPGFATAPVLIVLGLLMMEPITKIDFADFTEGLPVFLTLILTLLTYSITDGLAFGFISYVLIKLFTGKSKEVPVSMYVISAFFILMFVLK</sequence>
<comment type="caution">
    <text evidence="10">The sequence shown here is derived from an EMBL/GenBank/DDBJ whole genome shotgun (WGS) entry which is preliminary data.</text>
</comment>
<protein>
    <submittedName>
        <fullName evidence="10">Guanine/hypoxanthine permease PbuG</fullName>
    </submittedName>
</protein>
<dbReference type="Pfam" id="PF00860">
    <property type="entry name" value="Xan_ur_permease"/>
    <property type="match status" value="1"/>
</dbReference>
<feature type="transmembrane region" description="Helical" evidence="9">
    <location>
        <begin position="248"/>
        <end position="269"/>
    </location>
</feature>
<comment type="similarity">
    <text evidence="2 8">Belongs to the nucleobase:cation symporter-2 (NCS2) (TC 2.A.40) family. Azg-like subfamily.</text>
</comment>
<feature type="transmembrane region" description="Helical" evidence="9">
    <location>
        <begin position="34"/>
        <end position="52"/>
    </location>
</feature>
<evidence type="ECO:0000256" key="3">
    <source>
        <dbReference type="ARBA" id="ARBA00022448"/>
    </source>
</evidence>
<keyword evidence="6 8" id="KW-1133">Transmembrane helix</keyword>
<dbReference type="GO" id="GO:0005345">
    <property type="term" value="F:purine nucleobase transmembrane transporter activity"/>
    <property type="evidence" value="ECO:0007669"/>
    <property type="project" value="TreeGrafter"/>
</dbReference>
<dbReference type="AlphaFoldDB" id="A0A1S8T3I0"/>
<feature type="transmembrane region" description="Helical" evidence="9">
    <location>
        <begin position="208"/>
        <end position="228"/>
    </location>
</feature>
<comment type="subcellular location">
    <subcellularLocation>
        <location evidence="1 8">Cell membrane</location>
        <topology evidence="1 8">Multi-pass membrane protein</topology>
    </subcellularLocation>
</comment>
<keyword evidence="3 8" id="KW-0813">Transport</keyword>
<evidence type="ECO:0000256" key="4">
    <source>
        <dbReference type="ARBA" id="ARBA00022475"/>
    </source>
</evidence>
<feature type="transmembrane region" description="Helical" evidence="9">
    <location>
        <begin position="182"/>
        <end position="201"/>
    </location>
</feature>
<keyword evidence="5 8" id="KW-0812">Transmembrane</keyword>